<dbReference type="EMBL" id="GBXM01106182">
    <property type="protein sequence ID" value="JAH02395.1"/>
    <property type="molecule type" value="Transcribed_RNA"/>
</dbReference>
<sequence>MEVLVFVRRVFRFNLIFWSTFGRTMFTE</sequence>
<reference evidence="1" key="2">
    <citation type="journal article" date="2015" name="Fish Shellfish Immunol.">
        <title>Early steps in the European eel (Anguilla anguilla)-Vibrio vulnificus interaction in the gills: Role of the RtxA13 toxin.</title>
        <authorList>
            <person name="Callol A."/>
            <person name="Pajuelo D."/>
            <person name="Ebbesson L."/>
            <person name="Teles M."/>
            <person name="MacKenzie S."/>
            <person name="Amaro C."/>
        </authorList>
    </citation>
    <scope>NUCLEOTIDE SEQUENCE</scope>
</reference>
<dbReference type="AlphaFoldDB" id="A0A0E9PEA1"/>
<reference evidence="1" key="1">
    <citation type="submission" date="2014-11" db="EMBL/GenBank/DDBJ databases">
        <authorList>
            <person name="Amaro Gonzalez C."/>
        </authorList>
    </citation>
    <scope>NUCLEOTIDE SEQUENCE</scope>
</reference>
<name>A0A0E9PEA1_ANGAN</name>
<accession>A0A0E9PEA1</accession>
<proteinExistence type="predicted"/>
<organism evidence="1">
    <name type="scientific">Anguilla anguilla</name>
    <name type="common">European freshwater eel</name>
    <name type="synonym">Muraena anguilla</name>
    <dbReference type="NCBI Taxonomy" id="7936"/>
    <lineage>
        <taxon>Eukaryota</taxon>
        <taxon>Metazoa</taxon>
        <taxon>Chordata</taxon>
        <taxon>Craniata</taxon>
        <taxon>Vertebrata</taxon>
        <taxon>Euteleostomi</taxon>
        <taxon>Actinopterygii</taxon>
        <taxon>Neopterygii</taxon>
        <taxon>Teleostei</taxon>
        <taxon>Anguilliformes</taxon>
        <taxon>Anguillidae</taxon>
        <taxon>Anguilla</taxon>
    </lineage>
</organism>
<evidence type="ECO:0000313" key="1">
    <source>
        <dbReference type="EMBL" id="JAH02395.1"/>
    </source>
</evidence>
<protein>
    <submittedName>
        <fullName evidence="1">Uncharacterized protein</fullName>
    </submittedName>
</protein>